<feature type="region of interest" description="Disordered" evidence="1">
    <location>
        <begin position="25"/>
        <end position="48"/>
    </location>
</feature>
<protein>
    <submittedName>
        <fullName evidence="2">Uncharacterized protein</fullName>
    </submittedName>
</protein>
<dbReference type="EMBL" id="KV745042">
    <property type="protein sequence ID" value="OCK78754.1"/>
    <property type="molecule type" value="Genomic_DNA"/>
</dbReference>
<name>A0A8E2JE71_9PEZI</name>
<proteinExistence type="predicted"/>
<evidence type="ECO:0000313" key="2">
    <source>
        <dbReference type="EMBL" id="OCK78754.1"/>
    </source>
</evidence>
<organism evidence="2 3">
    <name type="scientific">Lepidopterella palustris CBS 459.81</name>
    <dbReference type="NCBI Taxonomy" id="1314670"/>
    <lineage>
        <taxon>Eukaryota</taxon>
        <taxon>Fungi</taxon>
        <taxon>Dikarya</taxon>
        <taxon>Ascomycota</taxon>
        <taxon>Pezizomycotina</taxon>
        <taxon>Dothideomycetes</taxon>
        <taxon>Pleosporomycetidae</taxon>
        <taxon>Mytilinidiales</taxon>
        <taxon>Argynnaceae</taxon>
        <taxon>Lepidopterella</taxon>
    </lineage>
</organism>
<sequence>MHSSRKWPHAPTLVSLTSLSTVEPNLEGDSWDNSPSRTHPDVTAAPHHQKDNAAIRLPIIFPPTSPSGILTLDLRKRRGSTISLLTVISISIKSYTSHAVFSHSALFSGTHHADSTFCSSQL</sequence>
<evidence type="ECO:0000256" key="1">
    <source>
        <dbReference type="SAM" id="MobiDB-lite"/>
    </source>
</evidence>
<accession>A0A8E2JE71</accession>
<dbReference type="Proteomes" id="UP000250266">
    <property type="component" value="Unassembled WGS sequence"/>
</dbReference>
<evidence type="ECO:0000313" key="3">
    <source>
        <dbReference type="Proteomes" id="UP000250266"/>
    </source>
</evidence>
<dbReference type="AlphaFoldDB" id="A0A8E2JE71"/>
<keyword evidence="3" id="KW-1185">Reference proteome</keyword>
<gene>
    <name evidence="2" type="ORF">K432DRAFT_85155</name>
</gene>
<reference evidence="2 3" key="1">
    <citation type="journal article" date="2016" name="Nat. Commun.">
        <title>Ectomycorrhizal ecology is imprinted in the genome of the dominant symbiotic fungus Cenococcum geophilum.</title>
        <authorList>
            <consortium name="DOE Joint Genome Institute"/>
            <person name="Peter M."/>
            <person name="Kohler A."/>
            <person name="Ohm R.A."/>
            <person name="Kuo A."/>
            <person name="Krutzmann J."/>
            <person name="Morin E."/>
            <person name="Arend M."/>
            <person name="Barry K.W."/>
            <person name="Binder M."/>
            <person name="Choi C."/>
            <person name="Clum A."/>
            <person name="Copeland A."/>
            <person name="Grisel N."/>
            <person name="Haridas S."/>
            <person name="Kipfer T."/>
            <person name="LaButti K."/>
            <person name="Lindquist E."/>
            <person name="Lipzen A."/>
            <person name="Maire R."/>
            <person name="Meier B."/>
            <person name="Mihaltcheva S."/>
            <person name="Molinier V."/>
            <person name="Murat C."/>
            <person name="Poggeler S."/>
            <person name="Quandt C.A."/>
            <person name="Sperisen C."/>
            <person name="Tritt A."/>
            <person name="Tisserant E."/>
            <person name="Crous P.W."/>
            <person name="Henrissat B."/>
            <person name="Nehls U."/>
            <person name="Egli S."/>
            <person name="Spatafora J.W."/>
            <person name="Grigoriev I.V."/>
            <person name="Martin F.M."/>
        </authorList>
    </citation>
    <scope>NUCLEOTIDE SEQUENCE [LARGE SCALE GENOMIC DNA]</scope>
    <source>
        <strain evidence="2 3">CBS 459.81</strain>
    </source>
</reference>